<dbReference type="RefSeq" id="WP_191138452.1">
    <property type="nucleotide sequence ID" value="NZ_JACXAG020000001.1"/>
</dbReference>
<sequence>MSTIINSGVFDDGFFSKKSSHSHSSSHSCDCGGCNTCDSKKTKGCTPTSTTAPCFCNFLKCIESIGATGTVLTNAQAIYTGTISEVNCDYFTIVTNNGTFRVPFTGVSSVQ</sequence>
<dbReference type="EMBL" id="JACXAH010000005">
    <property type="protein sequence ID" value="MBD1371817.1"/>
    <property type="molecule type" value="Genomic_DNA"/>
</dbReference>
<organism evidence="1 2">
    <name type="scientific">Polycladospora coralii</name>
    <dbReference type="NCBI Taxonomy" id="2771432"/>
    <lineage>
        <taxon>Bacteria</taxon>
        <taxon>Bacillati</taxon>
        <taxon>Bacillota</taxon>
        <taxon>Bacilli</taxon>
        <taxon>Bacillales</taxon>
        <taxon>Thermoactinomycetaceae</taxon>
        <taxon>Polycladospora</taxon>
    </lineage>
</organism>
<dbReference type="Proteomes" id="UP000661691">
    <property type="component" value="Unassembled WGS sequence"/>
</dbReference>
<keyword evidence="2" id="KW-1185">Reference proteome</keyword>
<proteinExistence type="predicted"/>
<name>A0A926N9F0_9BACL</name>
<gene>
    <name evidence="1" type="ORF">IC620_05520</name>
</gene>
<evidence type="ECO:0000313" key="2">
    <source>
        <dbReference type="Proteomes" id="UP000661691"/>
    </source>
</evidence>
<dbReference type="AlphaFoldDB" id="A0A926N9F0"/>
<comment type="caution">
    <text evidence="1">The sequence shown here is derived from an EMBL/GenBank/DDBJ whole genome shotgun (WGS) entry which is preliminary data.</text>
</comment>
<accession>A0A926N9F0</accession>
<evidence type="ECO:0000313" key="1">
    <source>
        <dbReference type="EMBL" id="MBD1371817.1"/>
    </source>
</evidence>
<reference evidence="1" key="1">
    <citation type="submission" date="2020-09" db="EMBL/GenBank/DDBJ databases">
        <title>A novel bacterium of genus Hazenella, isolated from South China Sea.</title>
        <authorList>
            <person name="Huang H."/>
            <person name="Mo K."/>
            <person name="Hu Y."/>
        </authorList>
    </citation>
    <scope>NUCLEOTIDE SEQUENCE</scope>
    <source>
        <strain evidence="1">IB182357</strain>
    </source>
</reference>
<protein>
    <submittedName>
        <fullName evidence="1">Uncharacterized protein</fullName>
    </submittedName>
</protein>